<accession>A0A1Y3B6B1</accession>
<protein>
    <submittedName>
        <fullName evidence="1">Uncharacterized protein</fullName>
    </submittedName>
</protein>
<dbReference type="EMBL" id="MUJZ01037831">
    <property type="protein sequence ID" value="OTF76362.1"/>
    <property type="molecule type" value="Genomic_DNA"/>
</dbReference>
<comment type="caution">
    <text evidence="1">The sequence shown here is derived from an EMBL/GenBank/DDBJ whole genome shotgun (WGS) entry which is preliminary data.</text>
</comment>
<organism evidence="1 2">
    <name type="scientific">Euroglyphus maynei</name>
    <name type="common">Mayne's house dust mite</name>
    <dbReference type="NCBI Taxonomy" id="6958"/>
    <lineage>
        <taxon>Eukaryota</taxon>
        <taxon>Metazoa</taxon>
        <taxon>Ecdysozoa</taxon>
        <taxon>Arthropoda</taxon>
        <taxon>Chelicerata</taxon>
        <taxon>Arachnida</taxon>
        <taxon>Acari</taxon>
        <taxon>Acariformes</taxon>
        <taxon>Sarcoptiformes</taxon>
        <taxon>Astigmata</taxon>
        <taxon>Psoroptidia</taxon>
        <taxon>Analgoidea</taxon>
        <taxon>Pyroglyphidae</taxon>
        <taxon>Pyroglyphinae</taxon>
        <taxon>Euroglyphus</taxon>
    </lineage>
</organism>
<evidence type="ECO:0000313" key="2">
    <source>
        <dbReference type="Proteomes" id="UP000194236"/>
    </source>
</evidence>
<dbReference type="Proteomes" id="UP000194236">
    <property type="component" value="Unassembled WGS sequence"/>
</dbReference>
<proteinExistence type="predicted"/>
<name>A0A1Y3B6B1_EURMA</name>
<sequence>MLMHWLKKMNSIIIVKSWKMYATRSSQNCINKLVVLAVCLVECLEDFPVLVVSIHLLVVPDQPVVVMAVNLAPQLKKLI</sequence>
<gene>
    <name evidence="1" type="ORF">BLA29_013836</name>
</gene>
<keyword evidence="2" id="KW-1185">Reference proteome</keyword>
<feature type="non-terminal residue" evidence="1">
    <location>
        <position position="79"/>
    </location>
</feature>
<dbReference type="AlphaFoldDB" id="A0A1Y3B6B1"/>
<reference evidence="1 2" key="1">
    <citation type="submission" date="2017-03" db="EMBL/GenBank/DDBJ databases">
        <title>Genome Survey of Euroglyphus maynei.</title>
        <authorList>
            <person name="Arlian L.G."/>
            <person name="Morgan M.S."/>
            <person name="Rider S.D."/>
        </authorList>
    </citation>
    <scope>NUCLEOTIDE SEQUENCE [LARGE SCALE GENOMIC DNA]</scope>
    <source>
        <strain evidence="1">Arlian Lab</strain>
        <tissue evidence="1">Whole body</tissue>
    </source>
</reference>
<evidence type="ECO:0000313" key="1">
    <source>
        <dbReference type="EMBL" id="OTF76362.1"/>
    </source>
</evidence>